<dbReference type="SUPFAM" id="SSF103473">
    <property type="entry name" value="MFS general substrate transporter"/>
    <property type="match status" value="1"/>
</dbReference>
<dbReference type="PANTHER" id="PTHR45757:SF18">
    <property type="entry name" value="MAJOR FACILITATOR SUPERFAMILY (MFS) PROFILE DOMAIN-CONTAINING PROTEIN"/>
    <property type="match status" value="1"/>
</dbReference>
<dbReference type="AlphaFoldDB" id="A0A4U5NCV0"/>
<feature type="transmembrane region" description="Helical" evidence="2">
    <location>
        <begin position="12"/>
        <end position="31"/>
    </location>
</feature>
<evidence type="ECO:0000313" key="4">
    <source>
        <dbReference type="EMBL" id="TKR80353.1"/>
    </source>
</evidence>
<comment type="caution">
    <text evidence="4">The sequence shown here is derived from an EMBL/GenBank/DDBJ whole genome shotgun (WGS) entry which is preliminary data.</text>
</comment>
<dbReference type="EMBL" id="AZBU02000004">
    <property type="protein sequence ID" value="TKR80353.1"/>
    <property type="molecule type" value="Genomic_DNA"/>
</dbReference>
<feature type="transmembrane region" description="Helical" evidence="2">
    <location>
        <begin position="229"/>
        <end position="251"/>
    </location>
</feature>
<evidence type="ECO:0000256" key="2">
    <source>
        <dbReference type="SAM" id="Phobius"/>
    </source>
</evidence>
<feature type="transmembrane region" description="Helical" evidence="2">
    <location>
        <begin position="290"/>
        <end position="309"/>
    </location>
</feature>
<feature type="transmembrane region" description="Helical" evidence="2">
    <location>
        <begin position="360"/>
        <end position="380"/>
    </location>
</feature>
<feature type="transmembrane region" description="Helical" evidence="2">
    <location>
        <begin position="321"/>
        <end position="348"/>
    </location>
</feature>
<name>A0A4U5NCV0_STECR</name>
<feature type="transmembrane region" description="Helical" evidence="2">
    <location>
        <begin position="263"/>
        <end position="284"/>
    </location>
</feature>
<dbReference type="InterPro" id="IPR036259">
    <property type="entry name" value="MFS_trans_sf"/>
</dbReference>
<gene>
    <name evidence="4" type="ORF">L596_014438</name>
</gene>
<comment type="subcellular location">
    <subcellularLocation>
        <location evidence="1">Membrane</location>
        <topology evidence="1">Multi-pass membrane protein</topology>
    </subcellularLocation>
</comment>
<keyword evidence="2" id="KW-0472">Membrane</keyword>
<dbReference type="Gene3D" id="1.20.1250.20">
    <property type="entry name" value="MFS general substrate transporter like domains"/>
    <property type="match status" value="2"/>
</dbReference>
<feature type="transmembrane region" description="Helical" evidence="2">
    <location>
        <begin position="97"/>
        <end position="116"/>
    </location>
</feature>
<feature type="domain" description="Major facilitator superfamily (MFS) profile" evidence="3">
    <location>
        <begin position="1"/>
        <end position="382"/>
    </location>
</feature>
<dbReference type="STRING" id="34508.A0A4U5NCV0"/>
<feature type="transmembrane region" description="Helical" evidence="2">
    <location>
        <begin position="38"/>
        <end position="57"/>
    </location>
</feature>
<dbReference type="InterPro" id="IPR011701">
    <property type="entry name" value="MFS"/>
</dbReference>
<keyword evidence="2" id="KW-1133">Transmembrane helix</keyword>
<dbReference type="OrthoDB" id="2985014at2759"/>
<dbReference type="Proteomes" id="UP000298663">
    <property type="component" value="Unassembled WGS sequence"/>
</dbReference>
<sequence length="403" mass="44509">MFTIKPCSNVFFAVLFLGVLVGIFPLTAFLQSYGPHQTVIIIGTCSTIFTGTMPFWASLGFPYLVTLRFLQGVGIANVFPIIGSIMTRWAALSESGLFISLLTGYIQLSIIISAPISGFCGLNYGWPSIYYVHSVLASVITLIWTLFFRNNPFKHPFVGEKEIRKISTGKAPITSVKAALKVPYKQIFTSVPMIVVWIAVMGNFLVTQFSITFYNMYLVWVLKLDVETAGFLATLPLVAQLVLKFVTGLLSDRITFLSERNKCRFFNSLAFYGAAFFFVVVAFVHPEDKILCAILTMIPQAMIGFNPGGFNKSSVLVARQFSPAVLTVTQAVLCSTLFAGSFIVPSLTPNNTFAEYRNVFLLYAVVLVVTNTIFIIFCRAEAAEWTKEMKEVQSEGDKVGVAA</sequence>
<dbReference type="GO" id="GO:0016020">
    <property type="term" value="C:membrane"/>
    <property type="evidence" value="ECO:0007669"/>
    <property type="project" value="UniProtKB-SubCell"/>
</dbReference>
<reference evidence="4 5" key="2">
    <citation type="journal article" date="2019" name="G3 (Bethesda)">
        <title>Hybrid Assembly of the Genome of the Entomopathogenic Nematode Steinernema carpocapsae Identifies the X-Chromosome.</title>
        <authorList>
            <person name="Serra L."/>
            <person name="Macchietto M."/>
            <person name="Macias-Munoz A."/>
            <person name="McGill C.J."/>
            <person name="Rodriguez I.M."/>
            <person name="Rodriguez B."/>
            <person name="Murad R."/>
            <person name="Mortazavi A."/>
        </authorList>
    </citation>
    <scope>NUCLEOTIDE SEQUENCE [LARGE SCALE GENOMIC DNA]</scope>
    <source>
        <strain evidence="4 5">ALL</strain>
    </source>
</reference>
<evidence type="ECO:0000256" key="1">
    <source>
        <dbReference type="ARBA" id="ARBA00004141"/>
    </source>
</evidence>
<keyword evidence="2" id="KW-0812">Transmembrane</keyword>
<accession>A0A4U5NCV0</accession>
<protein>
    <recommendedName>
        <fullName evidence="3">Major facilitator superfamily (MFS) profile domain-containing protein</fullName>
    </recommendedName>
</protein>
<feature type="transmembrane region" description="Helical" evidence="2">
    <location>
        <begin position="128"/>
        <end position="148"/>
    </location>
</feature>
<dbReference type="PROSITE" id="PS50850">
    <property type="entry name" value="MFS"/>
    <property type="match status" value="1"/>
</dbReference>
<dbReference type="InterPro" id="IPR020846">
    <property type="entry name" value="MFS_dom"/>
</dbReference>
<keyword evidence="5" id="KW-1185">Reference proteome</keyword>
<feature type="transmembrane region" description="Helical" evidence="2">
    <location>
        <begin position="194"/>
        <end position="217"/>
    </location>
</feature>
<organism evidence="4 5">
    <name type="scientific">Steinernema carpocapsae</name>
    <name type="common">Entomopathogenic nematode</name>
    <dbReference type="NCBI Taxonomy" id="34508"/>
    <lineage>
        <taxon>Eukaryota</taxon>
        <taxon>Metazoa</taxon>
        <taxon>Ecdysozoa</taxon>
        <taxon>Nematoda</taxon>
        <taxon>Chromadorea</taxon>
        <taxon>Rhabditida</taxon>
        <taxon>Tylenchina</taxon>
        <taxon>Panagrolaimomorpha</taxon>
        <taxon>Strongyloidoidea</taxon>
        <taxon>Steinernematidae</taxon>
        <taxon>Steinernema</taxon>
    </lineage>
</organism>
<proteinExistence type="predicted"/>
<evidence type="ECO:0000313" key="5">
    <source>
        <dbReference type="Proteomes" id="UP000298663"/>
    </source>
</evidence>
<evidence type="ECO:0000259" key="3">
    <source>
        <dbReference type="PROSITE" id="PS50850"/>
    </source>
</evidence>
<reference evidence="4 5" key="1">
    <citation type="journal article" date="2015" name="Genome Biol.">
        <title>Comparative genomics of Steinernema reveals deeply conserved gene regulatory networks.</title>
        <authorList>
            <person name="Dillman A.R."/>
            <person name="Macchietto M."/>
            <person name="Porter C.F."/>
            <person name="Rogers A."/>
            <person name="Williams B."/>
            <person name="Antoshechkin I."/>
            <person name="Lee M.M."/>
            <person name="Goodwin Z."/>
            <person name="Lu X."/>
            <person name="Lewis E.E."/>
            <person name="Goodrich-Blair H."/>
            <person name="Stock S.P."/>
            <person name="Adams B.J."/>
            <person name="Sternberg P.W."/>
            <person name="Mortazavi A."/>
        </authorList>
    </citation>
    <scope>NUCLEOTIDE SEQUENCE [LARGE SCALE GENOMIC DNA]</scope>
    <source>
        <strain evidence="4 5">ALL</strain>
    </source>
</reference>
<dbReference type="PANTHER" id="PTHR45757">
    <property type="entry name" value="PROTEIN CBG23364-RELATED"/>
    <property type="match status" value="1"/>
</dbReference>
<dbReference type="GO" id="GO:0022857">
    <property type="term" value="F:transmembrane transporter activity"/>
    <property type="evidence" value="ECO:0007669"/>
    <property type="project" value="InterPro"/>
</dbReference>
<dbReference type="Pfam" id="PF07690">
    <property type="entry name" value="MFS_1"/>
    <property type="match status" value="1"/>
</dbReference>